<evidence type="ECO:0000256" key="1">
    <source>
        <dbReference type="SAM" id="MobiDB-lite"/>
    </source>
</evidence>
<dbReference type="EMBL" id="CP050066">
    <property type="protein sequence ID" value="QIP09954.1"/>
    <property type="molecule type" value="Genomic_DNA"/>
</dbReference>
<organism evidence="3 5">
    <name type="scientific">Bradyrhizobium symbiodeficiens</name>
    <dbReference type="NCBI Taxonomy" id="1404367"/>
    <lineage>
        <taxon>Bacteria</taxon>
        <taxon>Pseudomonadati</taxon>
        <taxon>Pseudomonadota</taxon>
        <taxon>Alphaproteobacteria</taxon>
        <taxon>Hyphomicrobiales</taxon>
        <taxon>Nitrobacteraceae</taxon>
        <taxon>Bradyrhizobium</taxon>
    </lineage>
</organism>
<name>A0A6G9ACA3_9BRAD</name>
<dbReference type="RefSeq" id="WP_140479522.1">
    <property type="nucleotide sequence ID" value="NZ_CP029427.2"/>
</dbReference>
<feature type="compositionally biased region" description="Basic and acidic residues" evidence="1">
    <location>
        <begin position="39"/>
        <end position="70"/>
    </location>
</feature>
<proteinExistence type="predicted"/>
<accession>A0A6G9ACA3</accession>
<evidence type="ECO:0000313" key="5">
    <source>
        <dbReference type="Proteomes" id="UP000500895"/>
    </source>
</evidence>
<keyword evidence="4" id="KW-1185">Reference proteome</keyword>
<gene>
    <name evidence="2" type="ORF">FJN17_10285</name>
    <name evidence="3" type="ORF">HAV00_28610</name>
</gene>
<evidence type="ECO:0000313" key="4">
    <source>
        <dbReference type="Proteomes" id="UP000319298"/>
    </source>
</evidence>
<sequence>MAWGSTPITELRIARALTALRHSIARGDNKQCPEAGESLETRAQDDIAKREKRDEFERCQSKSTKLEKPARAASSAEEYRLTIVRSYRKGFA</sequence>
<feature type="region of interest" description="Disordered" evidence="1">
    <location>
        <begin position="28"/>
        <end position="76"/>
    </location>
</feature>
<reference evidence="3" key="3">
    <citation type="submission" date="2024-02" db="EMBL/GenBank/DDBJ databases">
        <authorList>
            <person name="Bromfield E.S.P."/>
            <person name="Cloutier S."/>
            <person name="Nguyen H.D.T."/>
        </authorList>
    </citation>
    <scope>NUCLEOTIDE SEQUENCE</scope>
    <source>
        <strain evidence="3">101S1MB</strain>
        <strain evidence="2">65S1MB</strain>
    </source>
</reference>
<dbReference type="Proteomes" id="UP000319298">
    <property type="component" value="Chromosome"/>
</dbReference>
<reference evidence="4" key="1">
    <citation type="submission" date="2019-06" db="EMBL/GenBank/DDBJ databases">
        <title>Whole-Genome Sequence of Bradyrhizobium sp. 3 Strain 65S1MB.</title>
        <authorList>
            <person name="Bromfield E.S.P."/>
            <person name="Cloutier S."/>
            <person name="Nguyen H.D.T."/>
        </authorList>
    </citation>
    <scope>NUCLEOTIDE SEQUENCE [LARGE SCALE GENOMIC DNA]</scope>
    <source>
        <strain evidence="4">65S1MB</strain>
    </source>
</reference>
<protein>
    <submittedName>
        <fullName evidence="3">Uncharacterized protein</fullName>
    </submittedName>
</protein>
<dbReference type="EMBL" id="CP041090">
    <property type="protein sequence ID" value="QDF37933.1"/>
    <property type="molecule type" value="Genomic_DNA"/>
</dbReference>
<evidence type="ECO:0000313" key="3">
    <source>
        <dbReference type="EMBL" id="QIP09954.1"/>
    </source>
</evidence>
<evidence type="ECO:0000313" key="2">
    <source>
        <dbReference type="EMBL" id="QDF37933.1"/>
    </source>
</evidence>
<reference evidence="4 5" key="2">
    <citation type="journal article" date="2020" name="Int. J. Syst. Evol. Microbiol.">
        <title>Description and complete genome sequences of Bradyrhizobium symbiodeficiens sp. nov., a non-symbiotic bacterium associated with legumes native to Canada.</title>
        <authorList>
            <person name="Bromfield E.S.P."/>
            <person name="Cloutier S."/>
            <person name="Nguyen H.D.T."/>
        </authorList>
    </citation>
    <scope>NUCLEOTIDE SEQUENCE [LARGE SCALE GENOMIC DNA]</scope>
    <source>
        <strain evidence="3 5">101S1MB</strain>
        <strain evidence="2 4">65S1MB</strain>
    </source>
</reference>
<dbReference type="Proteomes" id="UP000500895">
    <property type="component" value="Chromosome"/>
</dbReference>
<dbReference type="AlphaFoldDB" id="A0A6G9ACA3"/>